<gene>
    <name evidence="1" type="ORF">V5O48_006330</name>
</gene>
<evidence type="ECO:0000313" key="1">
    <source>
        <dbReference type="EMBL" id="KAL0575645.1"/>
    </source>
</evidence>
<dbReference type="Proteomes" id="UP001465976">
    <property type="component" value="Unassembled WGS sequence"/>
</dbReference>
<organism evidence="1 2">
    <name type="scientific">Marasmius crinis-equi</name>
    <dbReference type="NCBI Taxonomy" id="585013"/>
    <lineage>
        <taxon>Eukaryota</taxon>
        <taxon>Fungi</taxon>
        <taxon>Dikarya</taxon>
        <taxon>Basidiomycota</taxon>
        <taxon>Agaricomycotina</taxon>
        <taxon>Agaricomycetes</taxon>
        <taxon>Agaricomycetidae</taxon>
        <taxon>Agaricales</taxon>
        <taxon>Marasmiineae</taxon>
        <taxon>Marasmiaceae</taxon>
        <taxon>Marasmius</taxon>
    </lineage>
</organism>
<name>A0ABR3FKP9_9AGAR</name>
<sequence length="606" mass="67758">MRPGNPLDYDDNQWSISDLWEPVSREIAVTQEGDSRDYYHDYLRSLKTEEVIFCQVPRQSPSATELLVEGEEEGDDMPDGGSTLNAIRETQIPDVECPTYPWLSRGAFLTHLLLSGSARIKYSEIRKKSILAWGKALGARNVPLLGALRTMQSEIEEMVSTTTEKVVSSSGTVFYINEVANAIANDFSNSITRLPMADYLEDGGREMSEMKNGRKWLVEVPHDMLTITVRVRGKLYFVGELLRCQNGRFFIPDRFFMRKVVQEQGDQEDSTSTKLCALGNDVQKTENGFVVSPQLVIICTDGFTDTYKDILLSGDLECGFTGCSQSFAAAMPHPRREQARGRMVYGVPLIIFLDDVSTNISKQWNKHHAIYMSNGLLPRAMVEKEFCTRFVTSSPHATPMELVRALKESIAAAEHGVETYDCKYKEECLLVPHAHFWGSNNPMQAEECSHGGLRCNYFCRECEVGGTQAYKRSDEGFLSLFRPGIPRTPEKTTGHINELLRLSTLSGAQTKIKNYKEATGVSNSTSGAAMQAIVDLGKTLYDKANLESMGMKKEDVERQLQDEVARAVQGNGINPLIGMPGVDMHQDTLTEILHTILLGVVKYFWG</sequence>
<protein>
    <submittedName>
        <fullName evidence="1">Uncharacterized protein</fullName>
    </submittedName>
</protein>
<reference evidence="1 2" key="1">
    <citation type="submission" date="2024-02" db="EMBL/GenBank/DDBJ databases">
        <title>A draft genome for the cacao thread blight pathogen Marasmius crinis-equi.</title>
        <authorList>
            <person name="Cohen S.P."/>
            <person name="Baruah I.K."/>
            <person name="Amoako-Attah I."/>
            <person name="Bukari Y."/>
            <person name="Meinhardt L.W."/>
            <person name="Bailey B.A."/>
        </authorList>
    </citation>
    <scope>NUCLEOTIDE SEQUENCE [LARGE SCALE GENOMIC DNA]</scope>
    <source>
        <strain evidence="1 2">GH-76</strain>
    </source>
</reference>
<evidence type="ECO:0000313" key="2">
    <source>
        <dbReference type="Proteomes" id="UP001465976"/>
    </source>
</evidence>
<dbReference type="EMBL" id="JBAHYK010000286">
    <property type="protein sequence ID" value="KAL0575645.1"/>
    <property type="molecule type" value="Genomic_DNA"/>
</dbReference>
<proteinExistence type="predicted"/>
<keyword evidence="2" id="KW-1185">Reference proteome</keyword>
<accession>A0ABR3FKP9</accession>
<comment type="caution">
    <text evidence="1">The sequence shown here is derived from an EMBL/GenBank/DDBJ whole genome shotgun (WGS) entry which is preliminary data.</text>
</comment>